<feature type="transmembrane region" description="Helical" evidence="1">
    <location>
        <begin position="154"/>
        <end position="174"/>
    </location>
</feature>
<feature type="transmembrane region" description="Helical" evidence="1">
    <location>
        <begin position="122"/>
        <end position="142"/>
    </location>
</feature>
<keyword evidence="1" id="KW-0812">Transmembrane</keyword>
<gene>
    <name evidence="3" type="ORF">A2664_02225</name>
</gene>
<dbReference type="Pfam" id="PF00892">
    <property type="entry name" value="EamA"/>
    <property type="match status" value="2"/>
</dbReference>
<evidence type="ECO:0000313" key="4">
    <source>
        <dbReference type="Proteomes" id="UP000178873"/>
    </source>
</evidence>
<dbReference type="AlphaFoldDB" id="A0A1G2M301"/>
<name>A0A1G2M301_9BACT</name>
<accession>A0A1G2M301</accession>
<feature type="domain" description="EamA" evidence="2">
    <location>
        <begin position="5"/>
        <end position="139"/>
    </location>
</feature>
<dbReference type="STRING" id="1802301.A2664_02225"/>
<proteinExistence type="predicted"/>
<feature type="transmembrane region" description="Helical" evidence="1">
    <location>
        <begin position="6"/>
        <end position="24"/>
    </location>
</feature>
<dbReference type="Gene3D" id="1.10.3730.20">
    <property type="match status" value="1"/>
</dbReference>
<evidence type="ECO:0000259" key="2">
    <source>
        <dbReference type="Pfam" id="PF00892"/>
    </source>
</evidence>
<protein>
    <recommendedName>
        <fullName evidence="2">EamA domain-containing protein</fullName>
    </recommendedName>
</protein>
<feature type="transmembrane region" description="Helical" evidence="1">
    <location>
        <begin position="218"/>
        <end position="237"/>
    </location>
</feature>
<organism evidence="3 4">
    <name type="scientific">Candidatus Taylorbacteria bacterium RIFCSPHIGHO2_01_FULL_46_22b</name>
    <dbReference type="NCBI Taxonomy" id="1802301"/>
    <lineage>
        <taxon>Bacteria</taxon>
        <taxon>Candidatus Tayloriibacteriota</taxon>
    </lineage>
</organism>
<dbReference type="InterPro" id="IPR000620">
    <property type="entry name" value="EamA_dom"/>
</dbReference>
<keyword evidence="1" id="KW-1133">Transmembrane helix</keyword>
<feature type="transmembrane region" description="Helical" evidence="1">
    <location>
        <begin position="66"/>
        <end position="84"/>
    </location>
</feature>
<dbReference type="PANTHER" id="PTHR22911:SF137">
    <property type="entry name" value="SOLUTE CARRIER FAMILY 35 MEMBER G2-RELATED"/>
    <property type="match status" value="1"/>
</dbReference>
<reference evidence="3 4" key="1">
    <citation type="journal article" date="2016" name="Nat. Commun.">
        <title>Thousands of microbial genomes shed light on interconnected biogeochemical processes in an aquifer system.</title>
        <authorList>
            <person name="Anantharaman K."/>
            <person name="Brown C.T."/>
            <person name="Hug L.A."/>
            <person name="Sharon I."/>
            <person name="Castelle C.J."/>
            <person name="Probst A.J."/>
            <person name="Thomas B.C."/>
            <person name="Singh A."/>
            <person name="Wilkins M.J."/>
            <person name="Karaoz U."/>
            <person name="Brodie E.L."/>
            <person name="Williams K.H."/>
            <person name="Hubbard S.S."/>
            <person name="Banfield J.F."/>
        </authorList>
    </citation>
    <scope>NUCLEOTIDE SEQUENCE [LARGE SCALE GENOMIC DNA]</scope>
</reference>
<keyword evidence="1" id="KW-0472">Membrane</keyword>
<dbReference type="GO" id="GO:0016020">
    <property type="term" value="C:membrane"/>
    <property type="evidence" value="ECO:0007669"/>
    <property type="project" value="InterPro"/>
</dbReference>
<feature type="transmembrane region" description="Helical" evidence="1">
    <location>
        <begin position="36"/>
        <end position="54"/>
    </location>
</feature>
<dbReference type="SUPFAM" id="SSF103481">
    <property type="entry name" value="Multidrug resistance efflux transporter EmrE"/>
    <property type="match status" value="2"/>
</dbReference>
<feature type="transmembrane region" description="Helical" evidence="1">
    <location>
        <begin position="186"/>
        <end position="206"/>
    </location>
</feature>
<evidence type="ECO:0000256" key="1">
    <source>
        <dbReference type="SAM" id="Phobius"/>
    </source>
</evidence>
<comment type="caution">
    <text evidence="3">The sequence shown here is derived from an EMBL/GenBank/DDBJ whole genome shotgun (WGS) entry which is preliminary data.</text>
</comment>
<dbReference type="Proteomes" id="UP000178873">
    <property type="component" value="Unassembled WGS sequence"/>
</dbReference>
<dbReference type="PANTHER" id="PTHR22911">
    <property type="entry name" value="ACYL-MALONYL CONDENSING ENZYME-RELATED"/>
    <property type="match status" value="1"/>
</dbReference>
<dbReference type="InterPro" id="IPR037185">
    <property type="entry name" value="EmrE-like"/>
</dbReference>
<sequence length="292" mass="32216">MSISIGIGLAFVAMLCWGFGDFLIQRSTRKIGNWETLFVITAIGALVLIPFVWKSLPELFMNSDRTGLWILVTASTVLFFAALLDLEALRRGKLSIVEPIWSFEIVSAGFLGFFVLREHISWMQFGLIVLLIVGLVLTAFRERVIRKEFLLEKGVMVALVAALAMGCSNFLLGWGGRVTDPILTKFFSDLVLALLSGGYLLFRGRIRNVYRDLKNHSALLIPMAISDNAAWIAYIFSMSLVSIAVATALSESYIIITVLLGLFINKERLQTHQKIGLVVALTAAIVLAAITA</sequence>
<dbReference type="EMBL" id="MHRF01000007">
    <property type="protein sequence ID" value="OHA18258.1"/>
    <property type="molecule type" value="Genomic_DNA"/>
</dbReference>
<feature type="domain" description="EamA" evidence="2">
    <location>
        <begin position="153"/>
        <end position="287"/>
    </location>
</feature>
<evidence type="ECO:0000313" key="3">
    <source>
        <dbReference type="EMBL" id="OHA18258.1"/>
    </source>
</evidence>
<feature type="transmembrane region" description="Helical" evidence="1">
    <location>
        <begin position="96"/>
        <end position="116"/>
    </location>
</feature>
<feature type="transmembrane region" description="Helical" evidence="1">
    <location>
        <begin position="275"/>
        <end position="291"/>
    </location>
</feature>
<feature type="transmembrane region" description="Helical" evidence="1">
    <location>
        <begin position="243"/>
        <end position="263"/>
    </location>
</feature>